<proteinExistence type="predicted"/>
<dbReference type="Pfam" id="PF13470">
    <property type="entry name" value="PIN_3"/>
    <property type="match status" value="1"/>
</dbReference>
<accession>A0ABU1PBH8</accession>
<sequence length="175" mass="19561">MSNPATHPLPSPLSSEPAATLATASPDGRQRLVLDTNVCLDLFVFRDPRWAALQQALEDGSVEAYTREDCRNEWLAVLDYPHLPVTPENKPSICAEFDRLLQCLPLAEVNTFGLPVCTDRDDQKFLELALQCRAHVLVSKDKAVLKLGKRTLKRGMFAIVQPQHWRPDAFLAMPA</sequence>
<dbReference type="PANTHER" id="PTHR34610">
    <property type="entry name" value="SSL7007 PROTEIN"/>
    <property type="match status" value="1"/>
</dbReference>
<dbReference type="InterPro" id="IPR029060">
    <property type="entry name" value="PIN-like_dom_sf"/>
</dbReference>
<comment type="caution">
    <text evidence="3">The sequence shown here is derived from an EMBL/GenBank/DDBJ whole genome shotgun (WGS) entry which is preliminary data.</text>
</comment>
<evidence type="ECO:0000256" key="1">
    <source>
        <dbReference type="SAM" id="MobiDB-lite"/>
    </source>
</evidence>
<dbReference type="EMBL" id="JAVDSJ010000001">
    <property type="protein sequence ID" value="MDR6583075.1"/>
    <property type="molecule type" value="Genomic_DNA"/>
</dbReference>
<reference evidence="3 4" key="1">
    <citation type="submission" date="2023-07" db="EMBL/GenBank/DDBJ databases">
        <title>Sorghum-associated microbial communities from plants grown in Nebraska, USA.</title>
        <authorList>
            <person name="Schachtman D."/>
        </authorList>
    </citation>
    <scope>NUCLEOTIDE SEQUENCE [LARGE SCALE GENOMIC DNA]</scope>
    <source>
        <strain evidence="3 4">596</strain>
    </source>
</reference>
<dbReference type="RefSeq" id="WP_102661843.1">
    <property type="nucleotide sequence ID" value="NZ_JAVDSJ010000001.1"/>
</dbReference>
<gene>
    <name evidence="3" type="ORF">J2W50_001250</name>
</gene>
<dbReference type="SUPFAM" id="SSF88723">
    <property type="entry name" value="PIN domain-like"/>
    <property type="match status" value="1"/>
</dbReference>
<keyword evidence="4" id="KW-1185">Reference proteome</keyword>
<evidence type="ECO:0000313" key="4">
    <source>
        <dbReference type="Proteomes" id="UP001260715"/>
    </source>
</evidence>
<dbReference type="InterPro" id="IPR002716">
    <property type="entry name" value="PIN_dom"/>
</dbReference>
<feature type="domain" description="PIN" evidence="2">
    <location>
        <begin position="31"/>
        <end position="143"/>
    </location>
</feature>
<dbReference type="InterPro" id="IPR002850">
    <property type="entry name" value="PIN_toxin-like"/>
</dbReference>
<dbReference type="PANTHER" id="PTHR34610:SF3">
    <property type="entry name" value="SSL7007 PROTEIN"/>
    <property type="match status" value="1"/>
</dbReference>
<dbReference type="Proteomes" id="UP001260715">
    <property type="component" value="Unassembled WGS sequence"/>
</dbReference>
<name>A0ABU1PBH8_9BURK</name>
<evidence type="ECO:0000313" key="3">
    <source>
        <dbReference type="EMBL" id="MDR6583075.1"/>
    </source>
</evidence>
<feature type="region of interest" description="Disordered" evidence="1">
    <location>
        <begin position="1"/>
        <end position="20"/>
    </location>
</feature>
<organism evidence="3 4">
    <name type="scientific">Herbaspirillum frisingense</name>
    <dbReference type="NCBI Taxonomy" id="92645"/>
    <lineage>
        <taxon>Bacteria</taxon>
        <taxon>Pseudomonadati</taxon>
        <taxon>Pseudomonadota</taxon>
        <taxon>Betaproteobacteria</taxon>
        <taxon>Burkholderiales</taxon>
        <taxon>Oxalobacteraceae</taxon>
        <taxon>Herbaspirillum</taxon>
    </lineage>
</organism>
<protein>
    <submittedName>
        <fullName evidence="3">PIN family toxin of toxin-antitoxin system</fullName>
    </submittedName>
</protein>
<evidence type="ECO:0000259" key="2">
    <source>
        <dbReference type="Pfam" id="PF13470"/>
    </source>
</evidence>
<dbReference type="NCBIfam" id="TIGR00305">
    <property type="entry name" value="putative toxin-antitoxin system toxin component, PIN family"/>
    <property type="match status" value="1"/>
</dbReference>